<dbReference type="OMA" id="PAGMPAC"/>
<reference evidence="5" key="1">
    <citation type="journal article" date="2014" name="Science">
        <title>Nonhuman genetics. Genomic basis for the convergent evolution of electric organs.</title>
        <authorList>
            <person name="Gallant J.R."/>
            <person name="Traeger L.L."/>
            <person name="Volkening J.D."/>
            <person name="Moffett H."/>
            <person name="Chen P.H."/>
            <person name="Novina C.D."/>
            <person name="Phillips G.N.Jr."/>
            <person name="Anand R."/>
            <person name="Wells G.B."/>
            <person name="Pinch M."/>
            <person name="Guth R."/>
            <person name="Unguez G.A."/>
            <person name="Albert J.S."/>
            <person name="Zakon H.H."/>
            <person name="Samanta M.P."/>
            <person name="Sussman M.R."/>
        </authorList>
    </citation>
    <scope>NUCLEOTIDE SEQUENCE [LARGE SCALE GENOMIC DNA]</scope>
</reference>
<dbReference type="Pfam" id="PF05986">
    <property type="entry name" value="ADAMTS_spacer1"/>
    <property type="match status" value="1"/>
</dbReference>
<reference evidence="4" key="3">
    <citation type="submission" date="2020-05" db="EMBL/GenBank/DDBJ databases">
        <title>Electrophorus electricus (electric eel) genome, fEleEle1, primary haplotype.</title>
        <authorList>
            <person name="Myers G."/>
            <person name="Meyer A."/>
            <person name="Fedrigo O."/>
            <person name="Formenti G."/>
            <person name="Rhie A."/>
            <person name="Tracey A."/>
            <person name="Sims Y."/>
            <person name="Jarvis E.D."/>
        </authorList>
    </citation>
    <scope>NUCLEOTIDE SEQUENCE [LARGE SCALE GENOMIC DNA]</scope>
</reference>
<proteinExistence type="predicted"/>
<dbReference type="GO" id="GO:0005576">
    <property type="term" value="C:extracellular region"/>
    <property type="evidence" value="ECO:0007669"/>
    <property type="project" value="UniProtKB-SubCell"/>
</dbReference>
<comment type="subcellular location">
    <subcellularLocation>
        <location evidence="1">Secreted</location>
    </subcellularLocation>
</comment>
<evidence type="ECO:0000313" key="5">
    <source>
        <dbReference type="Proteomes" id="UP000314983"/>
    </source>
</evidence>
<keyword evidence="5" id="KW-1185">Reference proteome</keyword>
<evidence type="ECO:0000313" key="4">
    <source>
        <dbReference type="Ensembl" id="ENSEEEP00000039371.2"/>
    </source>
</evidence>
<dbReference type="GO" id="GO:0006508">
    <property type="term" value="P:proteolysis"/>
    <property type="evidence" value="ECO:0007669"/>
    <property type="project" value="TreeGrafter"/>
</dbReference>
<dbReference type="InterPro" id="IPR010294">
    <property type="entry name" value="ADAMTS_spacer1"/>
</dbReference>
<dbReference type="AlphaFoldDB" id="A0A4W4GT15"/>
<dbReference type="Gene3D" id="2.60.120.830">
    <property type="match status" value="1"/>
</dbReference>
<organism evidence="4 5">
    <name type="scientific">Electrophorus electricus</name>
    <name type="common">Electric eel</name>
    <name type="synonym">Gymnotus electricus</name>
    <dbReference type="NCBI Taxonomy" id="8005"/>
    <lineage>
        <taxon>Eukaryota</taxon>
        <taxon>Metazoa</taxon>
        <taxon>Chordata</taxon>
        <taxon>Craniata</taxon>
        <taxon>Vertebrata</taxon>
        <taxon>Euteleostomi</taxon>
        <taxon>Actinopterygii</taxon>
        <taxon>Neopterygii</taxon>
        <taxon>Teleostei</taxon>
        <taxon>Ostariophysi</taxon>
        <taxon>Gymnotiformes</taxon>
        <taxon>Gymnotoidei</taxon>
        <taxon>Gymnotidae</taxon>
        <taxon>Electrophorus</taxon>
    </lineage>
</organism>
<evidence type="ECO:0000256" key="1">
    <source>
        <dbReference type="ARBA" id="ARBA00004613"/>
    </source>
</evidence>
<sequence length="132" mass="14511">PAGMPACLKLYHLRTMQYYPVVGCDGKLYSSKTVDKCGVCGGKGDSCHRISGSYRKGITQLGISYSSKSKSLSDEDGHFFFNGNTMIDNPRNFHIAGTVFKYRRPANLFSDGFEYIIAQGPTHEGLKVMVGI</sequence>
<dbReference type="STRING" id="8005.ENSEEEP00000039371"/>
<accession>A0A4W4GT15</accession>
<reference evidence="4" key="5">
    <citation type="submission" date="2025-09" db="UniProtKB">
        <authorList>
            <consortium name="Ensembl"/>
        </authorList>
    </citation>
    <scope>IDENTIFICATION</scope>
</reference>
<dbReference type="GO" id="GO:0004222">
    <property type="term" value="F:metalloendopeptidase activity"/>
    <property type="evidence" value="ECO:0007669"/>
    <property type="project" value="TreeGrafter"/>
</dbReference>
<dbReference type="Ensembl" id="ENSEEET00000039822.2">
    <property type="protein sequence ID" value="ENSEEEP00000039371.2"/>
    <property type="gene ID" value="ENSEEEG00000018700.2"/>
</dbReference>
<dbReference type="GeneTree" id="ENSGT00940000164640"/>
<keyword evidence="2" id="KW-0964">Secreted</keyword>
<evidence type="ECO:0000256" key="2">
    <source>
        <dbReference type="ARBA" id="ARBA00022525"/>
    </source>
</evidence>
<dbReference type="Proteomes" id="UP000314983">
    <property type="component" value="Chromosome 15"/>
</dbReference>
<dbReference type="PANTHER" id="PTHR13723">
    <property type="entry name" value="ADAMTS A DISINTEGRIN AND METALLOPROTEASE WITH THROMBOSPONDIN MOTIFS PROTEASE"/>
    <property type="match status" value="1"/>
</dbReference>
<protein>
    <recommendedName>
        <fullName evidence="3">ADAMTS/ADAMTS-like Spacer 1 domain-containing protein</fullName>
    </recommendedName>
</protein>
<feature type="domain" description="ADAMTS/ADAMTS-like Spacer 1" evidence="3">
    <location>
        <begin position="72"/>
        <end position="130"/>
    </location>
</feature>
<reference evidence="5" key="2">
    <citation type="journal article" date="2017" name="Sci. Adv.">
        <title>A tail of two voltages: Proteomic comparison of the three electric organs of the electric eel.</title>
        <authorList>
            <person name="Traeger L.L."/>
            <person name="Sabat G."/>
            <person name="Barrett-Wilt G.A."/>
            <person name="Wells G.B."/>
            <person name="Sussman M.R."/>
        </authorList>
    </citation>
    <scope>NUCLEOTIDE SEQUENCE [LARGE SCALE GENOMIC DNA]</scope>
</reference>
<dbReference type="InterPro" id="IPR050439">
    <property type="entry name" value="ADAMTS_ADAMTS-like"/>
</dbReference>
<dbReference type="PANTHER" id="PTHR13723:SF159">
    <property type="entry name" value="PLAC DOMAIN-CONTAINING PROTEIN"/>
    <property type="match status" value="1"/>
</dbReference>
<dbReference type="GO" id="GO:0030198">
    <property type="term" value="P:extracellular matrix organization"/>
    <property type="evidence" value="ECO:0007669"/>
    <property type="project" value="TreeGrafter"/>
</dbReference>
<name>A0A4W4GT15_ELEEL</name>
<dbReference type="GO" id="GO:0031012">
    <property type="term" value="C:extracellular matrix"/>
    <property type="evidence" value="ECO:0007669"/>
    <property type="project" value="TreeGrafter"/>
</dbReference>
<reference evidence="4" key="4">
    <citation type="submission" date="2025-08" db="UniProtKB">
        <authorList>
            <consortium name="Ensembl"/>
        </authorList>
    </citation>
    <scope>IDENTIFICATION</scope>
</reference>
<evidence type="ECO:0000259" key="3">
    <source>
        <dbReference type="Pfam" id="PF05986"/>
    </source>
</evidence>